<gene>
    <name evidence="1" type="ORF">LLUC06_1320</name>
</gene>
<name>A0A1V0P225_LACLL</name>
<accession>A0A1V0P225</accession>
<protein>
    <submittedName>
        <fullName evidence="1">Cation transport ATPase</fullName>
    </submittedName>
</protein>
<evidence type="ECO:0000313" key="1">
    <source>
        <dbReference type="EMBL" id="ARE20865.1"/>
    </source>
</evidence>
<reference evidence="1 2" key="1">
    <citation type="journal article" date="2017" name="BMC Genomics">
        <title>Comparative and functional genomics of the Lactococcus lactis taxon; insights into evolution and niche adaptation.</title>
        <authorList>
            <person name="Kelleher P."/>
            <person name="Bottacini F."/>
            <person name="Mahony J."/>
            <person name="Kilcawley K.N."/>
            <person name="van Sinderen D."/>
        </authorList>
    </citation>
    <scope>NUCLEOTIDE SEQUENCE [LARGE SCALE GENOMIC DNA]</scope>
    <source>
        <strain evidence="1 2">UC06</strain>
    </source>
</reference>
<sequence length="47" mass="5579">MKKIRKTLENTKRATTFVDNNEINARLEFAKTSTKEELFQKFKTSNK</sequence>
<proteinExistence type="predicted"/>
<dbReference type="AlphaFoldDB" id="A0A1V0P225"/>
<dbReference type="EMBL" id="CP015902">
    <property type="protein sequence ID" value="ARE20865.1"/>
    <property type="molecule type" value="Genomic_DNA"/>
</dbReference>
<dbReference type="Proteomes" id="UP000192095">
    <property type="component" value="Chromosome"/>
</dbReference>
<organism evidence="1 2">
    <name type="scientific">Lactococcus lactis subsp. lactis</name>
    <name type="common">Streptococcus lactis</name>
    <dbReference type="NCBI Taxonomy" id="1360"/>
    <lineage>
        <taxon>Bacteria</taxon>
        <taxon>Bacillati</taxon>
        <taxon>Bacillota</taxon>
        <taxon>Bacilli</taxon>
        <taxon>Lactobacillales</taxon>
        <taxon>Streptococcaceae</taxon>
        <taxon>Lactococcus</taxon>
    </lineage>
</organism>
<evidence type="ECO:0000313" key="2">
    <source>
        <dbReference type="Proteomes" id="UP000192095"/>
    </source>
</evidence>